<organism evidence="1 2">
    <name type="scientific">Thermoclostridium stercorarium subsp. thermolacticum DSM 2910</name>
    <dbReference type="NCBI Taxonomy" id="1121336"/>
    <lineage>
        <taxon>Bacteria</taxon>
        <taxon>Bacillati</taxon>
        <taxon>Bacillota</taxon>
        <taxon>Clostridia</taxon>
        <taxon>Eubacteriales</taxon>
        <taxon>Oscillospiraceae</taxon>
        <taxon>Thermoclostridium</taxon>
    </lineage>
</organism>
<dbReference type="AlphaFoldDB" id="A0A1B1YA50"/>
<dbReference type="RefSeq" id="WP_065821226.1">
    <property type="nucleotide sequence ID" value="NZ_CP014672.1"/>
</dbReference>
<dbReference type="OrthoDB" id="9808602at2"/>
<dbReference type="InterPro" id="IPR036291">
    <property type="entry name" value="NAD(P)-bd_dom_sf"/>
</dbReference>
<accession>A0A1B1YA50</accession>
<reference evidence="1 2" key="1">
    <citation type="submission" date="2016-02" db="EMBL/GenBank/DDBJ databases">
        <title>Comparison of Clostridium stercorarium subspecies using comparative genomics and transcriptomics.</title>
        <authorList>
            <person name="Schellenberg J."/>
            <person name="Thallinger G."/>
            <person name="Levin D.B."/>
            <person name="Zhang X."/>
            <person name="Alvare G."/>
            <person name="Fristensky B."/>
            <person name="Sparling R."/>
        </authorList>
    </citation>
    <scope>NUCLEOTIDE SEQUENCE [LARGE SCALE GENOMIC DNA]</scope>
    <source>
        <strain evidence="1 2">DSM 2910</strain>
    </source>
</reference>
<gene>
    <name evidence="1" type="ORF">CSTERTH_00650</name>
</gene>
<sequence>MKNVLITGSNSFIGTNFEKWLKKYPDKYNVETIDMKNKTWKDKDFSRFDVVFHVAGIAHVSSNHKLRDCYSLK</sequence>
<dbReference type="SUPFAM" id="SSF51735">
    <property type="entry name" value="NAD(P)-binding Rossmann-fold domains"/>
    <property type="match status" value="1"/>
</dbReference>
<dbReference type="Proteomes" id="UP000092971">
    <property type="component" value="Chromosome"/>
</dbReference>
<evidence type="ECO:0008006" key="3">
    <source>
        <dbReference type="Google" id="ProtNLM"/>
    </source>
</evidence>
<dbReference type="EMBL" id="CP014672">
    <property type="protein sequence ID" value="ANW97644.1"/>
    <property type="molecule type" value="Genomic_DNA"/>
</dbReference>
<dbReference type="Gene3D" id="3.40.50.720">
    <property type="entry name" value="NAD(P)-binding Rossmann-like Domain"/>
    <property type="match status" value="1"/>
</dbReference>
<name>A0A1B1YA50_THEST</name>
<evidence type="ECO:0000313" key="2">
    <source>
        <dbReference type="Proteomes" id="UP000092971"/>
    </source>
</evidence>
<evidence type="ECO:0000313" key="1">
    <source>
        <dbReference type="EMBL" id="ANW97644.1"/>
    </source>
</evidence>
<protein>
    <recommendedName>
        <fullName evidence="3">NAD-dependent epimerase/dehydratase domain-containing protein</fullName>
    </recommendedName>
</protein>
<proteinExistence type="predicted"/>